<protein>
    <submittedName>
        <fullName evidence="3">Uncharacterized protein</fullName>
    </submittedName>
</protein>
<dbReference type="EMBL" id="AACS02000005">
    <property type="protein sequence ID" value="EAU82334.2"/>
    <property type="molecule type" value="Genomic_DNA"/>
</dbReference>
<evidence type="ECO:0000313" key="3">
    <source>
        <dbReference type="EMBL" id="EAU82334.2"/>
    </source>
</evidence>
<evidence type="ECO:0000313" key="4">
    <source>
        <dbReference type="Proteomes" id="UP000001861"/>
    </source>
</evidence>
<dbReference type="STRING" id="240176.A8P7V0"/>
<dbReference type="OrthoDB" id="3242376at2759"/>
<feature type="transmembrane region" description="Helical" evidence="2">
    <location>
        <begin position="21"/>
        <end position="40"/>
    </location>
</feature>
<gene>
    <name evidence="3" type="ORF">CC1G_06644</name>
</gene>
<dbReference type="AlphaFoldDB" id="A8P7V0"/>
<keyword evidence="2" id="KW-1133">Transmembrane helix</keyword>
<feature type="region of interest" description="Disordered" evidence="1">
    <location>
        <begin position="167"/>
        <end position="198"/>
    </location>
</feature>
<name>A8P7V0_COPC7</name>
<accession>A8P7V0</accession>
<dbReference type="GeneID" id="6016045"/>
<dbReference type="HOGENOM" id="CLU_1378050_0_0_1"/>
<keyword evidence="2" id="KW-0472">Membrane</keyword>
<comment type="caution">
    <text evidence="3">The sequence shown here is derived from an EMBL/GenBank/DDBJ whole genome shotgun (WGS) entry which is preliminary data.</text>
</comment>
<evidence type="ECO:0000256" key="1">
    <source>
        <dbReference type="SAM" id="MobiDB-lite"/>
    </source>
</evidence>
<dbReference type="InParanoid" id="A8P7V0"/>
<dbReference type="RefSeq" id="XP_001839431.2">
    <property type="nucleotide sequence ID" value="XM_001839379.2"/>
</dbReference>
<feature type="compositionally biased region" description="Basic and acidic residues" evidence="1">
    <location>
        <begin position="168"/>
        <end position="181"/>
    </location>
</feature>
<dbReference type="KEGG" id="cci:CC1G_06644"/>
<keyword evidence="2" id="KW-0812">Transmembrane</keyword>
<keyword evidence="4" id="KW-1185">Reference proteome</keyword>
<evidence type="ECO:0000256" key="2">
    <source>
        <dbReference type="SAM" id="Phobius"/>
    </source>
</evidence>
<proteinExistence type="predicted"/>
<organism evidence="3 4">
    <name type="scientific">Coprinopsis cinerea (strain Okayama-7 / 130 / ATCC MYA-4618 / FGSC 9003)</name>
    <name type="common">Inky cap fungus</name>
    <name type="synonym">Hormographiella aspergillata</name>
    <dbReference type="NCBI Taxonomy" id="240176"/>
    <lineage>
        <taxon>Eukaryota</taxon>
        <taxon>Fungi</taxon>
        <taxon>Dikarya</taxon>
        <taxon>Basidiomycota</taxon>
        <taxon>Agaricomycotina</taxon>
        <taxon>Agaricomycetes</taxon>
        <taxon>Agaricomycetidae</taxon>
        <taxon>Agaricales</taxon>
        <taxon>Agaricineae</taxon>
        <taxon>Psathyrellaceae</taxon>
        <taxon>Coprinopsis</taxon>
    </lineage>
</organism>
<reference evidence="3 4" key="1">
    <citation type="journal article" date="2010" name="Proc. Natl. Acad. Sci. U.S.A.">
        <title>Insights into evolution of multicellular fungi from the assembled chromosomes of the mushroom Coprinopsis cinerea (Coprinus cinereus).</title>
        <authorList>
            <person name="Stajich J.E."/>
            <person name="Wilke S.K."/>
            <person name="Ahren D."/>
            <person name="Au C.H."/>
            <person name="Birren B.W."/>
            <person name="Borodovsky M."/>
            <person name="Burns C."/>
            <person name="Canback B."/>
            <person name="Casselton L.A."/>
            <person name="Cheng C.K."/>
            <person name="Deng J."/>
            <person name="Dietrich F.S."/>
            <person name="Fargo D.C."/>
            <person name="Farman M.L."/>
            <person name="Gathman A.C."/>
            <person name="Goldberg J."/>
            <person name="Guigo R."/>
            <person name="Hoegger P.J."/>
            <person name="Hooker J.B."/>
            <person name="Huggins A."/>
            <person name="James T.Y."/>
            <person name="Kamada T."/>
            <person name="Kilaru S."/>
            <person name="Kodira C."/>
            <person name="Kues U."/>
            <person name="Kupfer D."/>
            <person name="Kwan H.S."/>
            <person name="Lomsadze A."/>
            <person name="Li W."/>
            <person name="Lilly W.W."/>
            <person name="Ma L.J."/>
            <person name="Mackey A.J."/>
            <person name="Manning G."/>
            <person name="Martin F."/>
            <person name="Muraguchi H."/>
            <person name="Natvig D.O."/>
            <person name="Palmerini H."/>
            <person name="Ramesh M.A."/>
            <person name="Rehmeyer C.J."/>
            <person name="Roe B.A."/>
            <person name="Shenoy N."/>
            <person name="Stanke M."/>
            <person name="Ter-Hovhannisyan V."/>
            <person name="Tunlid A."/>
            <person name="Velagapudi R."/>
            <person name="Vision T.J."/>
            <person name="Zeng Q."/>
            <person name="Zolan M.E."/>
            <person name="Pukkila P.J."/>
        </authorList>
    </citation>
    <scope>NUCLEOTIDE SEQUENCE [LARGE SCALE GENOMIC DNA]</scope>
    <source>
        <strain evidence="4">Okayama-7 / 130 / ATCC MYA-4618 / FGSC 9003</strain>
    </source>
</reference>
<dbReference type="Proteomes" id="UP000001861">
    <property type="component" value="Unassembled WGS sequence"/>
</dbReference>
<sequence>MDVDLAIYVLTLHVFVRDGTIYFLVIFLANLMNTIIYFTAPEDLKAIGASFSQLITAAMVSRLVLNLRSLSTFEHFDSYIHETEIHGHHSQLRSGRSGIVVARDNFMTRTLNDLGDGEEEGDSLDGRGMELEVRVDNVVLRTVEGGGGEGEGEKARVEVVQMPVLPVRRREPVGSDSDAERGGLASTSTTEDKAPVAL</sequence>
<dbReference type="VEuPathDB" id="FungiDB:CC1G_06644"/>